<feature type="compositionally biased region" description="Low complexity" evidence="1">
    <location>
        <begin position="533"/>
        <end position="542"/>
    </location>
</feature>
<feature type="domain" description="SUZ" evidence="2">
    <location>
        <begin position="84"/>
        <end position="174"/>
    </location>
</feature>
<dbReference type="AlphaFoldDB" id="S8AMA1"/>
<evidence type="ECO:0000313" key="3">
    <source>
        <dbReference type="EMBL" id="EPS44009.1"/>
    </source>
</evidence>
<feature type="compositionally biased region" description="Low complexity" evidence="1">
    <location>
        <begin position="345"/>
        <end position="380"/>
    </location>
</feature>
<feature type="compositionally biased region" description="Basic and acidic residues" evidence="1">
    <location>
        <begin position="33"/>
        <end position="44"/>
    </location>
</feature>
<name>S8AMA1_DACHA</name>
<keyword evidence="4" id="KW-1185">Reference proteome</keyword>
<protein>
    <recommendedName>
        <fullName evidence="2">SUZ domain-containing protein</fullName>
    </recommendedName>
</protein>
<dbReference type="PROSITE" id="PS51673">
    <property type="entry name" value="SUZ"/>
    <property type="match status" value="1"/>
</dbReference>
<reference evidence="4" key="2">
    <citation type="submission" date="2013-04" db="EMBL/GenBank/DDBJ databases">
        <title>Genomic mechanisms accounting for the adaptation to parasitism in nematode-trapping fungi.</title>
        <authorList>
            <person name="Ahren D.G."/>
        </authorList>
    </citation>
    <scope>NUCLEOTIDE SEQUENCE [LARGE SCALE GENOMIC DNA]</scope>
    <source>
        <strain evidence="4">CBS 200.50</strain>
    </source>
</reference>
<sequence>MAKNGTGSGVNRVPDAWNDDDWGGALKQVINETTDKLEDLEKSPEPASGKPPLILAKKPAASSTPISADDVTTHMQNMKIWNAANEGGSFEIVGNAVQPIKTLYRPEMKILKRATNTNSPERDPNKPGSGTPKSDAESDVEVKKETPQEKMERERKEKEERYAKARERLFGPDNAVAIGGDSMEKNPSSNGKNSGTATPLGGKSSNQQNKITPSRKASPSSRQRRRERVDDDFVPRSAMVAGTVESYHLDQQLQAEAQMRDIQSRTHFAPNIPQPQYMGYPGQFATGPPSMPGSFGYNNQPPFPQQGQQQYNNSQNMNFPHRQPINTGTPPWNSSYSSPAPQPHPHQFNQFQGQGQNQTHYQTQQQQQQQSQQISPPNYQTPYVTPFSQVGTNNIPNQNLPQHQHQHQQQQPQGLYDPNYSQKPPGHLQFYNQNGPPSQFPVREPKAPDGTGRGGFGFATRGGGGGMGSGMMPHHSQLPQGRGFPPPMFPSNNNQPNPQGGQSGGFNSPAAAAPWGVTNPIGSQRPGQIWGSMPNGNGMMNGEQSFHGQQPLMSSAYSGLGQNNVWGNPGTWNNGGGPGGAGRGKR</sequence>
<feature type="region of interest" description="Disordered" evidence="1">
    <location>
        <begin position="33"/>
        <end position="67"/>
    </location>
</feature>
<feature type="compositionally biased region" description="Low complexity" evidence="1">
    <location>
        <begin position="490"/>
        <end position="509"/>
    </location>
</feature>
<feature type="compositionally biased region" description="Gly residues" evidence="1">
    <location>
        <begin position="451"/>
        <end position="469"/>
    </location>
</feature>
<organism evidence="3 4">
    <name type="scientific">Dactylellina haptotyla (strain CBS 200.50)</name>
    <name type="common">Nematode-trapping fungus</name>
    <name type="synonym">Monacrosporium haptotylum</name>
    <dbReference type="NCBI Taxonomy" id="1284197"/>
    <lineage>
        <taxon>Eukaryota</taxon>
        <taxon>Fungi</taxon>
        <taxon>Dikarya</taxon>
        <taxon>Ascomycota</taxon>
        <taxon>Pezizomycotina</taxon>
        <taxon>Orbiliomycetes</taxon>
        <taxon>Orbiliales</taxon>
        <taxon>Orbiliaceae</taxon>
        <taxon>Dactylellina</taxon>
    </lineage>
</organism>
<comment type="caution">
    <text evidence="3">The sequence shown here is derived from an EMBL/GenBank/DDBJ whole genome shotgun (WGS) entry which is preliminary data.</text>
</comment>
<dbReference type="OrthoDB" id="5373615at2759"/>
<dbReference type="OMA" id="PDAWNDD"/>
<feature type="compositionally biased region" description="Polar residues" evidence="1">
    <location>
        <begin position="324"/>
        <end position="339"/>
    </location>
</feature>
<evidence type="ECO:0000256" key="1">
    <source>
        <dbReference type="SAM" id="MobiDB-lite"/>
    </source>
</evidence>
<feature type="compositionally biased region" description="Polar residues" evidence="1">
    <location>
        <begin position="185"/>
        <end position="221"/>
    </location>
</feature>
<feature type="compositionally biased region" description="Polar residues" evidence="1">
    <location>
        <begin position="543"/>
        <end position="557"/>
    </location>
</feature>
<dbReference type="STRING" id="1284197.S8AMA1"/>
<feature type="compositionally biased region" description="Basic and acidic residues" evidence="1">
    <location>
        <begin position="134"/>
        <end position="170"/>
    </location>
</feature>
<feature type="region of interest" description="Disordered" evidence="1">
    <location>
        <begin position="111"/>
        <end position="236"/>
    </location>
</feature>
<feature type="compositionally biased region" description="Low complexity" evidence="1">
    <location>
        <begin position="393"/>
        <end position="413"/>
    </location>
</feature>
<evidence type="ECO:0000259" key="2">
    <source>
        <dbReference type="PROSITE" id="PS51673"/>
    </source>
</evidence>
<reference evidence="3 4" key="1">
    <citation type="journal article" date="2013" name="PLoS Genet.">
        <title>Genomic mechanisms accounting for the adaptation to parasitism in nematode-trapping fungi.</title>
        <authorList>
            <person name="Meerupati T."/>
            <person name="Andersson K.M."/>
            <person name="Friman E."/>
            <person name="Kumar D."/>
            <person name="Tunlid A."/>
            <person name="Ahren D."/>
        </authorList>
    </citation>
    <scope>NUCLEOTIDE SEQUENCE [LARGE SCALE GENOMIC DNA]</scope>
    <source>
        <strain evidence="3 4">CBS 200.50</strain>
    </source>
</reference>
<gene>
    <name evidence="3" type="ORF">H072_2021</name>
</gene>
<feature type="compositionally biased region" description="Polar residues" evidence="1">
    <location>
        <begin position="381"/>
        <end position="392"/>
    </location>
</feature>
<accession>S8AMA1</accession>
<proteinExistence type="predicted"/>
<feature type="region of interest" description="Disordered" evidence="1">
    <location>
        <begin position="257"/>
        <end position="557"/>
    </location>
</feature>
<dbReference type="EMBL" id="AQGS01000062">
    <property type="protein sequence ID" value="EPS44009.1"/>
    <property type="molecule type" value="Genomic_DNA"/>
</dbReference>
<feature type="region of interest" description="Disordered" evidence="1">
    <location>
        <begin position="1"/>
        <end position="21"/>
    </location>
</feature>
<dbReference type="Proteomes" id="UP000015100">
    <property type="component" value="Unassembled WGS sequence"/>
</dbReference>
<dbReference type="HOGENOM" id="CLU_479811_0_0_1"/>
<dbReference type="Pfam" id="PF12752">
    <property type="entry name" value="SUZ"/>
    <property type="match status" value="1"/>
</dbReference>
<dbReference type="InterPro" id="IPR024771">
    <property type="entry name" value="SUZ"/>
</dbReference>
<feature type="compositionally biased region" description="Low complexity" evidence="1">
    <location>
        <begin position="305"/>
        <end position="318"/>
    </location>
</feature>
<evidence type="ECO:0000313" key="4">
    <source>
        <dbReference type="Proteomes" id="UP000015100"/>
    </source>
</evidence>